<reference evidence="2" key="1">
    <citation type="journal article" date="2023" name="Mol. Phylogenet. Evol.">
        <title>Genome-scale phylogeny and comparative genomics of the fungal order Sordariales.</title>
        <authorList>
            <person name="Hensen N."/>
            <person name="Bonometti L."/>
            <person name="Westerberg I."/>
            <person name="Brannstrom I.O."/>
            <person name="Guillou S."/>
            <person name="Cros-Aarteil S."/>
            <person name="Calhoun S."/>
            <person name="Haridas S."/>
            <person name="Kuo A."/>
            <person name="Mondo S."/>
            <person name="Pangilinan J."/>
            <person name="Riley R."/>
            <person name="LaButti K."/>
            <person name="Andreopoulos B."/>
            <person name="Lipzen A."/>
            <person name="Chen C."/>
            <person name="Yan M."/>
            <person name="Daum C."/>
            <person name="Ng V."/>
            <person name="Clum A."/>
            <person name="Steindorff A."/>
            <person name="Ohm R.A."/>
            <person name="Martin F."/>
            <person name="Silar P."/>
            <person name="Natvig D.O."/>
            <person name="Lalanne C."/>
            <person name="Gautier V."/>
            <person name="Ament-Velasquez S.L."/>
            <person name="Kruys A."/>
            <person name="Hutchinson M.I."/>
            <person name="Powell A.J."/>
            <person name="Barry K."/>
            <person name="Miller A.N."/>
            <person name="Grigoriev I.V."/>
            <person name="Debuchy R."/>
            <person name="Gladieux P."/>
            <person name="Hiltunen Thoren M."/>
            <person name="Johannesson H."/>
        </authorList>
    </citation>
    <scope>NUCLEOTIDE SEQUENCE</scope>
    <source>
        <strain evidence="2">CBS 232.78</strain>
    </source>
</reference>
<reference evidence="2" key="2">
    <citation type="submission" date="2023-06" db="EMBL/GenBank/DDBJ databases">
        <authorList>
            <consortium name="Lawrence Berkeley National Laboratory"/>
            <person name="Haridas S."/>
            <person name="Hensen N."/>
            <person name="Bonometti L."/>
            <person name="Westerberg I."/>
            <person name="Brannstrom I.O."/>
            <person name="Guillou S."/>
            <person name="Cros-Aarteil S."/>
            <person name="Calhoun S."/>
            <person name="Kuo A."/>
            <person name="Mondo S."/>
            <person name="Pangilinan J."/>
            <person name="Riley R."/>
            <person name="LaButti K."/>
            <person name="Andreopoulos B."/>
            <person name="Lipzen A."/>
            <person name="Chen C."/>
            <person name="Yanf M."/>
            <person name="Daum C."/>
            <person name="Ng V."/>
            <person name="Clum A."/>
            <person name="Steindorff A."/>
            <person name="Ohm R."/>
            <person name="Martin F."/>
            <person name="Silar P."/>
            <person name="Natvig D."/>
            <person name="Lalanne C."/>
            <person name="Gautier V."/>
            <person name="Ament-velasquez S.L."/>
            <person name="Kruys A."/>
            <person name="Hutchinson M.I."/>
            <person name="Powell A.J."/>
            <person name="Barry K."/>
            <person name="Miller A.N."/>
            <person name="Grigoriev I.V."/>
            <person name="Debuchy R."/>
            <person name="Gladieux P."/>
            <person name="Thoren M.H."/>
            <person name="Johannesson H."/>
        </authorList>
    </citation>
    <scope>NUCLEOTIDE SEQUENCE</scope>
    <source>
        <strain evidence="2">CBS 232.78</strain>
    </source>
</reference>
<dbReference type="EMBL" id="JAULSW010000003">
    <property type="protein sequence ID" value="KAK3386546.1"/>
    <property type="molecule type" value="Genomic_DNA"/>
</dbReference>
<name>A0AAE0NRV5_9PEZI</name>
<organism evidence="2 3">
    <name type="scientific">Podospora didyma</name>
    <dbReference type="NCBI Taxonomy" id="330526"/>
    <lineage>
        <taxon>Eukaryota</taxon>
        <taxon>Fungi</taxon>
        <taxon>Dikarya</taxon>
        <taxon>Ascomycota</taxon>
        <taxon>Pezizomycotina</taxon>
        <taxon>Sordariomycetes</taxon>
        <taxon>Sordariomycetidae</taxon>
        <taxon>Sordariales</taxon>
        <taxon>Podosporaceae</taxon>
        <taxon>Podospora</taxon>
    </lineage>
</organism>
<comment type="caution">
    <text evidence="2">The sequence shown here is derived from an EMBL/GenBank/DDBJ whole genome shotgun (WGS) entry which is preliminary data.</text>
</comment>
<feature type="region of interest" description="Disordered" evidence="1">
    <location>
        <begin position="49"/>
        <end position="70"/>
    </location>
</feature>
<sequence>MCHHQRLIASEAPAFHFPQIFLWFLQRRSISPFPPPWLAASHRVSEAPRRRKSWRKGNGPNPPRCGRGDFPSGETLTTTLLGPKDFWLFFLLWAPWLQVVRARVLSIVVGWYDRGHNASCSSFAYCFWKLEQASNVPGHRKSMRTYPSLNSPNSFPADNPLLVLICFYPEL</sequence>
<proteinExistence type="predicted"/>
<evidence type="ECO:0000256" key="1">
    <source>
        <dbReference type="SAM" id="MobiDB-lite"/>
    </source>
</evidence>
<evidence type="ECO:0000313" key="3">
    <source>
        <dbReference type="Proteomes" id="UP001285441"/>
    </source>
</evidence>
<keyword evidence="3" id="KW-1185">Reference proteome</keyword>
<dbReference type="Proteomes" id="UP001285441">
    <property type="component" value="Unassembled WGS sequence"/>
</dbReference>
<dbReference type="AlphaFoldDB" id="A0AAE0NRV5"/>
<accession>A0AAE0NRV5</accession>
<protein>
    <submittedName>
        <fullName evidence="2">Uncharacterized protein</fullName>
    </submittedName>
</protein>
<gene>
    <name evidence="2" type="ORF">B0H63DRAFT_137410</name>
</gene>
<evidence type="ECO:0000313" key="2">
    <source>
        <dbReference type="EMBL" id="KAK3386546.1"/>
    </source>
</evidence>